<proteinExistence type="evidence at transcript level"/>
<reference evidence="1" key="4">
    <citation type="journal article" date="2001" name="Nature">
        <title>Functional annotation of a full-length mouse cDNA collection.</title>
        <authorList>
            <consortium name="The RIKEN Genome Exploration Research Group Phase II Team and the FANTOM Consortium"/>
        </authorList>
    </citation>
    <scope>NUCLEOTIDE SEQUENCE</scope>
    <source>
        <strain evidence="1">C57BL/6J</strain>
        <tissue evidence="1">Corpora quadrigemina</tissue>
    </source>
</reference>
<evidence type="ECO:0000313" key="2">
    <source>
        <dbReference type="MGI" id="MGI:101876"/>
    </source>
</evidence>
<sequence length="122" mass="13084">MNNQPQACIHESTEQRVVPACCESACQWGTPPPLSCTAVWQRGALRTLVSVYAASPGMSTNSSPGSASLGRNLCASTESRPVGRHHGSAFPHCVHVQTVETHPLERQCALACLHVWLLEASH</sequence>
<reference evidence="1" key="7">
    <citation type="journal article" date="2005" name="Science">
        <title>The Transcriptional Landscape of the Mammalian Genome.</title>
        <authorList>
            <consortium name="The FANTOM Consortium"/>
            <consortium name="Riken Genome Exploration Research Group and Genome Science Group (Genome Network Project Core Group)"/>
        </authorList>
    </citation>
    <scope>NUCLEOTIDE SEQUENCE</scope>
    <source>
        <strain evidence="1">C57BL/6J</strain>
        <tissue evidence="1">Corpora quadrigemina</tissue>
    </source>
</reference>
<dbReference type="MGI" id="MGI:101876">
    <property type="gene designation" value="Tead1"/>
</dbReference>
<accession>Q8BR79</accession>
<dbReference type="AlphaFoldDB" id="Q8BR79"/>
<reference evidence="1" key="5">
    <citation type="submission" date="2001-07" db="EMBL/GenBank/DDBJ databases">
        <authorList>
            <person name="Adachi J."/>
            <person name="Aizawa K."/>
            <person name="Akimura T."/>
            <person name="Arakawa T."/>
            <person name="Bono H."/>
            <person name="Carninci P."/>
            <person name="Fukuda S."/>
            <person name="Furuno M."/>
            <person name="Hanagaki T."/>
            <person name="Hara A."/>
            <person name="Hashizume W."/>
            <person name="Hayashida K."/>
            <person name="Hayatsu N."/>
            <person name="Hiramoto K."/>
            <person name="Hiraoka T."/>
            <person name="Hirozane T."/>
            <person name="Hori F."/>
            <person name="Imotani K."/>
            <person name="Ishii Y."/>
            <person name="Itoh M."/>
            <person name="Kagawa I."/>
            <person name="Kasukawa T."/>
            <person name="Katoh H."/>
            <person name="Kawai J."/>
            <person name="Kojima Y."/>
            <person name="Kondo S."/>
            <person name="Konno H."/>
            <person name="Kouda M."/>
            <person name="Koya S."/>
            <person name="Kurihara C."/>
            <person name="Matsuyama T."/>
            <person name="Miyazaki A."/>
            <person name="Murata M."/>
            <person name="Nakamura M."/>
            <person name="Nishi K."/>
            <person name="Nomura K."/>
            <person name="Numazaki R."/>
            <person name="Ohno M."/>
            <person name="Ohsato N."/>
            <person name="Okazaki Y."/>
            <person name="Saito R."/>
            <person name="Saitoh H."/>
            <person name="Sakai C."/>
            <person name="Sakai K."/>
            <person name="Sakazume N."/>
            <person name="Sano H."/>
            <person name="Sasaki D."/>
            <person name="Shibata K."/>
            <person name="Shinagawa A."/>
            <person name="Shiraki T."/>
            <person name="Sogabe Y."/>
            <person name="Tagami M."/>
            <person name="Tagawa A."/>
            <person name="Takahashi F."/>
            <person name="Takaku-Akahira S."/>
            <person name="Takeda Y."/>
            <person name="Tanaka T."/>
            <person name="Tomaru A."/>
            <person name="Toya T."/>
            <person name="Yasunishi A."/>
            <person name="Muramatsu M."/>
            <person name="Hayashizaki Y."/>
        </authorList>
    </citation>
    <scope>NUCLEOTIDE SEQUENCE</scope>
    <source>
        <strain evidence="1">C57BL/6J</strain>
        <tissue evidence="1">Corpora quadrigemina</tissue>
    </source>
</reference>
<gene>
    <name evidence="2" type="primary">Tead1</name>
</gene>
<reference evidence="1" key="3">
    <citation type="journal article" date="2000" name="Genome Res.">
        <title>RIKEN integrated sequence analysis (RISA) system--384-format sequencing pipeline with 384 multicapillary sequencer.</title>
        <authorList>
            <person name="Shibata K."/>
            <person name="Itoh M."/>
            <person name="Aizawa K."/>
            <person name="Nagaoka S."/>
            <person name="Sasaki N."/>
            <person name="Carninci P."/>
            <person name="Konno H."/>
            <person name="Akiyama J."/>
            <person name="Nishi K."/>
            <person name="Kitsunai T."/>
            <person name="Tashiro H."/>
            <person name="Itoh M."/>
            <person name="Sumi N."/>
            <person name="Ishii Y."/>
            <person name="Nakamura S."/>
            <person name="Hazama M."/>
            <person name="Nishine T."/>
            <person name="Harada A."/>
            <person name="Yamamoto R."/>
            <person name="Matsumoto H."/>
            <person name="Sakaguchi S."/>
            <person name="Ikegami T."/>
            <person name="Kashiwagi K."/>
            <person name="Fujiwake S."/>
            <person name="Inoue K."/>
            <person name="Togawa Y."/>
            <person name="Izawa M."/>
            <person name="Ohara E."/>
            <person name="Watahiki M."/>
            <person name="Yoneda Y."/>
            <person name="Ishikawa T."/>
            <person name="Ozawa K."/>
            <person name="Tanaka T."/>
            <person name="Matsuura S."/>
            <person name="Kawai J."/>
            <person name="Okazaki Y."/>
            <person name="Muramatsu M."/>
            <person name="Inoue Y."/>
            <person name="Kira A."/>
            <person name="Hayashizaki Y."/>
        </authorList>
    </citation>
    <scope>NUCLEOTIDE SEQUENCE</scope>
    <source>
        <strain evidence="1">C57BL/6J</strain>
        <tissue evidence="1">Corpora quadrigemina</tissue>
    </source>
</reference>
<reference evidence="1" key="6">
    <citation type="journal article" date="2002" name="Nature">
        <title>Analysis of the mouse transcriptome based on functional annotation of 60,770 full-length cDNAs.</title>
        <authorList>
            <consortium name="The FANTOM Consortium and the RIKEN Genome Exploration Research Group Phase I and II Team"/>
        </authorList>
    </citation>
    <scope>NUCLEOTIDE SEQUENCE</scope>
    <source>
        <strain evidence="1">C57BL/6J</strain>
        <tissue evidence="1">Corpora quadrigemina</tissue>
    </source>
</reference>
<reference evidence="1" key="2">
    <citation type="journal article" date="2000" name="Genome Res.">
        <title>Normalization and subtraction of cap-trapper-selected cDNAs to prepare full-length cDNA libraries for rapid discovery of new genes.</title>
        <authorList>
            <person name="Carninci P."/>
            <person name="Shibata Y."/>
            <person name="Hayatsu N."/>
            <person name="Sugahara Y."/>
            <person name="Shibata K."/>
            <person name="Itoh M."/>
            <person name="Konno H."/>
            <person name="Okazaki Y."/>
            <person name="Muramatsu M."/>
            <person name="Hayashizaki Y."/>
        </authorList>
    </citation>
    <scope>NUCLEOTIDE SEQUENCE</scope>
    <source>
        <strain evidence="1">C57BL/6J</strain>
        <tissue evidence="1">Corpora quadrigemina</tissue>
    </source>
</reference>
<organism evidence="1">
    <name type="scientific">Mus musculus</name>
    <name type="common">Mouse</name>
    <dbReference type="NCBI Taxonomy" id="10090"/>
    <lineage>
        <taxon>Eukaryota</taxon>
        <taxon>Metazoa</taxon>
        <taxon>Chordata</taxon>
        <taxon>Craniata</taxon>
        <taxon>Vertebrata</taxon>
        <taxon>Euteleostomi</taxon>
        <taxon>Mammalia</taxon>
        <taxon>Eutheria</taxon>
        <taxon>Euarchontoglires</taxon>
        <taxon>Glires</taxon>
        <taxon>Rodentia</taxon>
        <taxon>Myomorpha</taxon>
        <taxon>Muroidea</taxon>
        <taxon>Muridae</taxon>
        <taxon>Murinae</taxon>
        <taxon>Mus</taxon>
        <taxon>Mus</taxon>
    </lineage>
</organism>
<reference evidence="1" key="1">
    <citation type="journal article" date="1999" name="Methods Enzymol.">
        <title>High-efficiency full-length cDNA cloning.</title>
        <authorList>
            <person name="Carninci P."/>
            <person name="Hayashizaki Y."/>
        </authorList>
    </citation>
    <scope>NUCLEOTIDE SEQUENCE</scope>
    <source>
        <strain evidence="1">C57BL/6J</strain>
        <tissue evidence="1">Corpora quadrigemina</tissue>
    </source>
</reference>
<dbReference type="AGR" id="MGI:101876"/>
<dbReference type="EMBL" id="AK045406">
    <property type="protein sequence ID" value="BAC32347.1"/>
    <property type="molecule type" value="mRNA"/>
</dbReference>
<evidence type="ECO:0000313" key="1">
    <source>
        <dbReference type="EMBL" id="BAC32347.1"/>
    </source>
</evidence>
<name>Q8BR79_MOUSE</name>
<reference evidence="1" key="8">
    <citation type="journal article" date="2005" name="Science">
        <title>Antisense Transcription in the Mammalian Transcriptome.</title>
        <authorList>
            <consortium name="RIKEN Genome Exploration Research Group and Genome Science Group (Genome Network Project Core Group) and the FANTOM Consortium"/>
        </authorList>
    </citation>
    <scope>NUCLEOTIDE SEQUENCE</scope>
    <source>
        <strain evidence="1">C57BL/6J</strain>
        <tissue evidence="1">Corpora quadrigemina</tissue>
    </source>
</reference>
<protein>
    <submittedName>
        <fullName evidence="1">Uncharacterized protein</fullName>
    </submittedName>
</protein>